<dbReference type="CDD" id="cd12837">
    <property type="entry name" value="EcCorA-like_u1"/>
    <property type="match status" value="1"/>
</dbReference>
<name>A0A5B9E7V5_9BACT</name>
<evidence type="ECO:0000256" key="7">
    <source>
        <dbReference type="ARBA" id="ARBA00022692"/>
    </source>
</evidence>
<evidence type="ECO:0000256" key="3">
    <source>
        <dbReference type="ARBA" id="ARBA00019439"/>
    </source>
</evidence>
<evidence type="ECO:0000313" key="15">
    <source>
        <dbReference type="Proteomes" id="UP000321820"/>
    </source>
</evidence>
<dbReference type="InterPro" id="IPR002523">
    <property type="entry name" value="MgTranspt_CorA/ZnTranspt_ZntB"/>
</dbReference>
<keyword evidence="9 13" id="KW-1133">Transmembrane helix</keyword>
<evidence type="ECO:0000256" key="10">
    <source>
        <dbReference type="ARBA" id="ARBA00023065"/>
    </source>
</evidence>
<dbReference type="InterPro" id="IPR045863">
    <property type="entry name" value="CorA_TM1_TM2"/>
</dbReference>
<keyword evidence="11 13" id="KW-0472">Membrane</keyword>
<dbReference type="Proteomes" id="UP000321820">
    <property type="component" value="Chromosome"/>
</dbReference>
<keyword evidence="4" id="KW-0813">Transport</keyword>
<dbReference type="Pfam" id="PF01544">
    <property type="entry name" value="CorA"/>
    <property type="match status" value="1"/>
</dbReference>
<proteinExistence type="inferred from homology"/>
<dbReference type="GO" id="GO:0015099">
    <property type="term" value="F:nickel cation transmembrane transporter activity"/>
    <property type="evidence" value="ECO:0007669"/>
    <property type="project" value="TreeGrafter"/>
</dbReference>
<dbReference type="KEGG" id="talb:FTW19_09275"/>
<comment type="subcellular location">
    <subcellularLocation>
        <location evidence="1">Cell inner membrane</location>
        <topology evidence="1">Multi-pass membrane protein</topology>
    </subcellularLocation>
</comment>
<dbReference type="PANTHER" id="PTHR47685:SF1">
    <property type="entry name" value="MAGNESIUM TRANSPORT PROTEIN CORA"/>
    <property type="match status" value="1"/>
</dbReference>
<dbReference type="OrthoDB" id="9803416at2"/>
<dbReference type="InterPro" id="IPR050829">
    <property type="entry name" value="CorA_MIT"/>
</dbReference>
<reference evidence="14 15" key="1">
    <citation type="submission" date="2019-08" db="EMBL/GenBank/DDBJ databases">
        <title>Complete genome sequence of Terriglobus albidus strain ORNL.</title>
        <authorList>
            <person name="Podar M."/>
        </authorList>
    </citation>
    <scope>NUCLEOTIDE SEQUENCE [LARGE SCALE GENOMIC DNA]</scope>
    <source>
        <strain evidence="14 15">ORNL</strain>
    </source>
</reference>
<evidence type="ECO:0000313" key="14">
    <source>
        <dbReference type="EMBL" id="QEE28168.1"/>
    </source>
</evidence>
<gene>
    <name evidence="14" type="ORF">FTW19_09275</name>
</gene>
<organism evidence="14 15">
    <name type="scientific">Terriglobus albidus</name>
    <dbReference type="NCBI Taxonomy" id="1592106"/>
    <lineage>
        <taxon>Bacteria</taxon>
        <taxon>Pseudomonadati</taxon>
        <taxon>Acidobacteriota</taxon>
        <taxon>Terriglobia</taxon>
        <taxon>Terriglobales</taxon>
        <taxon>Acidobacteriaceae</taxon>
        <taxon>Terriglobus</taxon>
    </lineage>
</organism>
<evidence type="ECO:0000256" key="5">
    <source>
        <dbReference type="ARBA" id="ARBA00022475"/>
    </source>
</evidence>
<keyword evidence="8" id="KW-0460">Magnesium</keyword>
<evidence type="ECO:0000256" key="12">
    <source>
        <dbReference type="ARBA" id="ARBA00034269"/>
    </source>
</evidence>
<keyword evidence="15" id="KW-1185">Reference proteome</keyword>
<evidence type="ECO:0000256" key="4">
    <source>
        <dbReference type="ARBA" id="ARBA00022448"/>
    </source>
</evidence>
<evidence type="ECO:0000256" key="13">
    <source>
        <dbReference type="SAM" id="Phobius"/>
    </source>
</evidence>
<keyword evidence="10" id="KW-0406">Ion transport</keyword>
<dbReference type="Gene3D" id="1.20.58.340">
    <property type="entry name" value="Magnesium transport protein CorA, transmembrane region"/>
    <property type="match status" value="2"/>
</dbReference>
<dbReference type="FunFam" id="1.20.58.340:FF:000001">
    <property type="entry name" value="Magnesium transport protein CorA"/>
    <property type="match status" value="1"/>
</dbReference>
<dbReference type="SUPFAM" id="SSF144083">
    <property type="entry name" value="Magnesium transport protein CorA, transmembrane region"/>
    <property type="match status" value="1"/>
</dbReference>
<feature type="transmembrane region" description="Helical" evidence="13">
    <location>
        <begin position="302"/>
        <end position="322"/>
    </location>
</feature>
<dbReference type="GO" id="GO:0005886">
    <property type="term" value="C:plasma membrane"/>
    <property type="evidence" value="ECO:0007669"/>
    <property type="project" value="UniProtKB-SubCell"/>
</dbReference>
<dbReference type="EMBL" id="CP042806">
    <property type="protein sequence ID" value="QEE28168.1"/>
    <property type="molecule type" value="Genomic_DNA"/>
</dbReference>
<keyword evidence="7 13" id="KW-0812">Transmembrane</keyword>
<dbReference type="GO" id="GO:0015087">
    <property type="term" value="F:cobalt ion transmembrane transporter activity"/>
    <property type="evidence" value="ECO:0007669"/>
    <property type="project" value="TreeGrafter"/>
</dbReference>
<dbReference type="PANTHER" id="PTHR47685">
    <property type="entry name" value="MAGNESIUM TRANSPORT PROTEIN CORA"/>
    <property type="match status" value="1"/>
</dbReference>
<evidence type="ECO:0000256" key="1">
    <source>
        <dbReference type="ARBA" id="ARBA00004429"/>
    </source>
</evidence>
<feature type="transmembrane region" description="Helical" evidence="13">
    <location>
        <begin position="266"/>
        <end position="290"/>
    </location>
</feature>
<evidence type="ECO:0000256" key="2">
    <source>
        <dbReference type="ARBA" id="ARBA00009765"/>
    </source>
</evidence>
<comment type="catalytic activity">
    <reaction evidence="12">
        <text>Mg(2+)(in) = Mg(2+)(out)</text>
        <dbReference type="Rhea" id="RHEA:29827"/>
        <dbReference type="ChEBI" id="CHEBI:18420"/>
    </reaction>
</comment>
<dbReference type="SUPFAM" id="SSF143865">
    <property type="entry name" value="CorA soluble domain-like"/>
    <property type="match status" value="1"/>
</dbReference>
<evidence type="ECO:0000256" key="6">
    <source>
        <dbReference type="ARBA" id="ARBA00022519"/>
    </source>
</evidence>
<evidence type="ECO:0000256" key="11">
    <source>
        <dbReference type="ARBA" id="ARBA00023136"/>
    </source>
</evidence>
<evidence type="ECO:0000256" key="9">
    <source>
        <dbReference type="ARBA" id="ARBA00022989"/>
    </source>
</evidence>
<comment type="similarity">
    <text evidence="2">Belongs to the CorA metal ion transporter (MIT) (TC 1.A.35) family.</text>
</comment>
<protein>
    <recommendedName>
        <fullName evidence="3">Magnesium transport protein CorA</fullName>
    </recommendedName>
</protein>
<dbReference type="InterPro" id="IPR045861">
    <property type="entry name" value="CorA_cytoplasmic_dom"/>
</dbReference>
<dbReference type="AlphaFoldDB" id="A0A5B9E7V5"/>
<dbReference type="GO" id="GO:0015095">
    <property type="term" value="F:magnesium ion transmembrane transporter activity"/>
    <property type="evidence" value="ECO:0007669"/>
    <property type="project" value="TreeGrafter"/>
</dbReference>
<accession>A0A5B9E7V5</accession>
<evidence type="ECO:0000256" key="8">
    <source>
        <dbReference type="ARBA" id="ARBA00022842"/>
    </source>
</evidence>
<keyword evidence="6" id="KW-0997">Cell inner membrane</keyword>
<dbReference type="RefSeq" id="WP_147647358.1">
    <property type="nucleotide sequence ID" value="NZ_CP042806.1"/>
</dbReference>
<keyword evidence="5" id="KW-1003">Cell membrane</keyword>
<sequence>MLRSFHVEAGRLRIDEGDSLSLLQQAAWIDLLAPTPEEDHAVEHAMALSVPTREEMSEVESSSNLYRESGASYITVRLVSRPRDQQPKLAAVTMIVTARQFVTLRYADPTAFKLFCARVDKSPKVIEHPRDAVLTFLETVVDRVADILEEIGNGLDVLAGELFAQDATSTKVAVEKDLAAMLRQIGRSGDLAGRARESLLSLTRAAGFLSGEENGDTPHQDRNEVLRLKTLQRDIKSLLEHDAYLLSQIQFLLDSNLGMISIQQNAIIKILSVAAVIFLPPTLVGSLYGMNFEHMPELKWHLGYPMAIVMMVLSAVLPYWYFRRRGWL</sequence>